<dbReference type="RefSeq" id="WP_003981151.1">
    <property type="nucleotide sequence ID" value="NZ_CP043497.1"/>
</dbReference>
<evidence type="ECO:0000313" key="2">
    <source>
        <dbReference type="Proteomes" id="UP000829494"/>
    </source>
</evidence>
<dbReference type="Proteomes" id="UP000829494">
    <property type="component" value="Chromosome"/>
</dbReference>
<dbReference type="EMBL" id="CP094298">
    <property type="protein sequence ID" value="UNZ06286.1"/>
    <property type="molecule type" value="Genomic_DNA"/>
</dbReference>
<sequence length="87" mass="9781">MTERLWELWYRRLETESDEPLSPVREARIRELGEENAQEGARAIEAAHAAAGDLLVELDRLGPLVELMDEYGPRLEGRGASEAPPPQ</sequence>
<reference evidence="1 2" key="1">
    <citation type="submission" date="2022-03" db="EMBL/GenBank/DDBJ databases">
        <title>Complete genome of Streptomyces rimosus ssp. rimosus R7 (=ATCC 10970).</title>
        <authorList>
            <person name="Beganovic S."/>
            <person name="Ruckert C."/>
            <person name="Busche T."/>
            <person name="Kalinowski J."/>
            <person name="Wittmann C."/>
        </authorList>
    </citation>
    <scope>NUCLEOTIDE SEQUENCE [LARGE SCALE GENOMIC DNA]</scope>
    <source>
        <strain evidence="1 2">R7</strain>
    </source>
</reference>
<protein>
    <submittedName>
        <fullName evidence="1">Uncharacterized protein</fullName>
    </submittedName>
</protein>
<proteinExistence type="predicted"/>
<gene>
    <name evidence="1" type="ORF">SRIMR7_29470</name>
</gene>
<dbReference type="GeneID" id="66854579"/>
<name>A0ABY3Z907_STRRM</name>
<evidence type="ECO:0000313" key="1">
    <source>
        <dbReference type="EMBL" id="UNZ06286.1"/>
    </source>
</evidence>
<accession>A0ABY3Z907</accession>
<keyword evidence="2" id="KW-1185">Reference proteome</keyword>
<organism evidence="1 2">
    <name type="scientific">Streptomyces rimosus subsp. rimosus</name>
    <dbReference type="NCBI Taxonomy" id="132474"/>
    <lineage>
        <taxon>Bacteria</taxon>
        <taxon>Bacillati</taxon>
        <taxon>Actinomycetota</taxon>
        <taxon>Actinomycetes</taxon>
        <taxon>Kitasatosporales</taxon>
        <taxon>Streptomycetaceae</taxon>
        <taxon>Streptomyces</taxon>
    </lineage>
</organism>